<keyword evidence="1" id="KW-0812">Transmembrane</keyword>
<evidence type="ECO:0000313" key="2">
    <source>
        <dbReference type="EMBL" id="SPF39076.1"/>
    </source>
</evidence>
<gene>
    <name evidence="2" type="ORF">SBA1_240021</name>
</gene>
<evidence type="ECO:0000256" key="1">
    <source>
        <dbReference type="SAM" id="Phobius"/>
    </source>
</evidence>
<dbReference type="EMBL" id="OMOD01000116">
    <property type="protein sequence ID" value="SPF39076.1"/>
    <property type="molecule type" value="Genomic_DNA"/>
</dbReference>
<dbReference type="AlphaFoldDB" id="A0A2U3KHH1"/>
<evidence type="ECO:0000313" key="3">
    <source>
        <dbReference type="Proteomes" id="UP000238701"/>
    </source>
</evidence>
<feature type="transmembrane region" description="Helical" evidence="1">
    <location>
        <begin position="15"/>
        <end position="34"/>
    </location>
</feature>
<reference evidence="3" key="1">
    <citation type="submission" date="2018-02" db="EMBL/GenBank/DDBJ databases">
        <authorList>
            <person name="Hausmann B."/>
        </authorList>
    </citation>
    <scope>NUCLEOTIDE SEQUENCE [LARGE SCALE GENOMIC DNA]</scope>
    <source>
        <strain evidence="3">Peat soil MAG SbA1</strain>
    </source>
</reference>
<sequence length="39" mass="4339">MDWLRSEDLKEEKNVTASVVIIAVEVVILLSVVAKRVVS</sequence>
<keyword evidence="1" id="KW-1133">Transmembrane helix</keyword>
<accession>A0A2U3KHH1</accession>
<proteinExistence type="predicted"/>
<keyword evidence="1" id="KW-0472">Membrane</keyword>
<organism evidence="2 3">
    <name type="scientific">Candidatus Sulfotelmatobacter kueseliae</name>
    <dbReference type="NCBI Taxonomy" id="2042962"/>
    <lineage>
        <taxon>Bacteria</taxon>
        <taxon>Pseudomonadati</taxon>
        <taxon>Acidobacteriota</taxon>
        <taxon>Terriglobia</taxon>
        <taxon>Terriglobales</taxon>
        <taxon>Candidatus Korobacteraceae</taxon>
        <taxon>Candidatus Sulfotelmatobacter</taxon>
    </lineage>
</organism>
<dbReference type="Proteomes" id="UP000238701">
    <property type="component" value="Unassembled WGS sequence"/>
</dbReference>
<protein>
    <submittedName>
        <fullName evidence="2">Uncharacterized protein</fullName>
    </submittedName>
</protein>
<name>A0A2U3KHH1_9BACT</name>